<dbReference type="Gene3D" id="3.30.1490.20">
    <property type="entry name" value="ATP-grasp fold, A domain"/>
    <property type="match status" value="1"/>
</dbReference>
<comment type="similarity">
    <text evidence="4">In the N-terminal section; belongs to the acetate CoA ligase alpha subunit family.</text>
</comment>
<evidence type="ECO:0000256" key="3">
    <source>
        <dbReference type="ARBA" id="ARBA00022840"/>
    </source>
</evidence>
<keyword evidence="2" id="KW-0547">Nucleotide-binding</keyword>
<accession>A0A9X4H8Y9</accession>
<comment type="caution">
    <text evidence="5">The sequence shown here is derived from an EMBL/GenBank/DDBJ whole genome shotgun (WGS) entry which is preliminary data.</text>
</comment>
<dbReference type="InterPro" id="IPR013815">
    <property type="entry name" value="ATP_grasp_subdomain_1"/>
</dbReference>
<organism evidence="5 6">
    <name type="scientific">Pelotomaculum isophthalicicum JI</name>
    <dbReference type="NCBI Taxonomy" id="947010"/>
    <lineage>
        <taxon>Bacteria</taxon>
        <taxon>Bacillati</taxon>
        <taxon>Bacillota</taxon>
        <taxon>Clostridia</taxon>
        <taxon>Eubacteriales</taxon>
        <taxon>Desulfotomaculaceae</taxon>
        <taxon>Pelotomaculum</taxon>
    </lineage>
</organism>
<dbReference type="RefSeq" id="WP_277444872.1">
    <property type="nucleotide sequence ID" value="NZ_JAKOAV010000030.1"/>
</dbReference>
<dbReference type="Gene3D" id="3.30.470.20">
    <property type="entry name" value="ATP-grasp fold, B domain"/>
    <property type="match status" value="1"/>
</dbReference>
<evidence type="ECO:0000313" key="6">
    <source>
        <dbReference type="Proteomes" id="UP001154312"/>
    </source>
</evidence>
<dbReference type="PANTHER" id="PTHR43334:SF1">
    <property type="entry name" value="3-HYDROXYPROPIONATE--COA LIGASE [ADP-FORMING]"/>
    <property type="match status" value="1"/>
</dbReference>
<keyword evidence="6" id="KW-1185">Reference proteome</keyword>
<evidence type="ECO:0000256" key="4">
    <source>
        <dbReference type="ARBA" id="ARBA00060888"/>
    </source>
</evidence>
<keyword evidence="3" id="KW-0067">ATP-binding</keyword>
<dbReference type="InterPro" id="IPR051538">
    <property type="entry name" value="Acyl-CoA_Synth/Transferase"/>
</dbReference>
<dbReference type="AlphaFoldDB" id="A0A9X4H8Y9"/>
<dbReference type="GO" id="GO:0005524">
    <property type="term" value="F:ATP binding"/>
    <property type="evidence" value="ECO:0007669"/>
    <property type="project" value="UniProtKB-KW"/>
</dbReference>
<dbReference type="PANTHER" id="PTHR43334">
    <property type="entry name" value="ACETATE--COA LIGASE [ADP-FORMING]"/>
    <property type="match status" value="1"/>
</dbReference>
<dbReference type="EMBL" id="JAKOAV010000030">
    <property type="protein sequence ID" value="MDF9409409.1"/>
    <property type="molecule type" value="Genomic_DNA"/>
</dbReference>
<dbReference type="Proteomes" id="UP001154312">
    <property type="component" value="Unassembled WGS sequence"/>
</dbReference>
<evidence type="ECO:0000256" key="2">
    <source>
        <dbReference type="ARBA" id="ARBA00022741"/>
    </source>
</evidence>
<name>A0A9X4H8Y9_9FIRM</name>
<evidence type="ECO:0000256" key="1">
    <source>
        <dbReference type="ARBA" id="ARBA00022598"/>
    </source>
</evidence>
<reference evidence="5" key="1">
    <citation type="submission" date="2022-02" db="EMBL/GenBank/DDBJ databases">
        <authorList>
            <person name="Leng L."/>
        </authorList>
    </citation>
    <scope>NUCLEOTIDE SEQUENCE</scope>
    <source>
        <strain evidence="5">JI</strain>
    </source>
</reference>
<gene>
    <name evidence="5" type="ORF">L7E55_13765</name>
</gene>
<protein>
    <submittedName>
        <fullName evidence="5">Acetate--CoA ligase family protein</fullName>
    </submittedName>
</protein>
<evidence type="ECO:0000313" key="5">
    <source>
        <dbReference type="EMBL" id="MDF9409409.1"/>
    </source>
</evidence>
<dbReference type="FunFam" id="3.30.1490.20:FF:000020">
    <property type="entry name" value="Protein lysine acetyltransferase"/>
    <property type="match status" value="1"/>
</dbReference>
<dbReference type="Pfam" id="PF13549">
    <property type="entry name" value="ATP-grasp_5"/>
    <property type="match status" value="1"/>
</dbReference>
<dbReference type="GO" id="GO:0016874">
    <property type="term" value="F:ligase activity"/>
    <property type="evidence" value="ECO:0007669"/>
    <property type="project" value="UniProtKB-KW"/>
</dbReference>
<keyword evidence="1 5" id="KW-0436">Ligase</keyword>
<proteinExistence type="inferred from homology"/>
<sequence>MDYKKLVKDVLKTGRSHLLEPEAYYVCGEFGITCPQFNFVANVEDGIDAARSMGFPVVVKVVSPQVIHKTDAGGVVTGIQSEEQFKNAYSTMLENVRGKVPDAEIYGVLVQKSMPQGVEVAVGGLRDPQFGPVVMFGAGGTLIEVLQDVSFRLARLDRGEALRQIRETKVFKILQGVRRNKPCDIVALADLIIHAGKLLEEMPEISELDFNPVLAYPDYYSIVDARIVLSSELASVSTVNK</sequence>
<dbReference type="SUPFAM" id="SSF56059">
    <property type="entry name" value="Glutathione synthetase ATP-binding domain-like"/>
    <property type="match status" value="1"/>
</dbReference>